<evidence type="ECO:0000256" key="4">
    <source>
        <dbReference type="ARBA" id="ARBA00022519"/>
    </source>
</evidence>
<dbReference type="Pfam" id="PF00873">
    <property type="entry name" value="ACR_tran"/>
    <property type="match status" value="1"/>
</dbReference>
<evidence type="ECO:0000256" key="3">
    <source>
        <dbReference type="ARBA" id="ARBA00022475"/>
    </source>
</evidence>
<comment type="caution">
    <text evidence="9">The sequence shown here is derived from an EMBL/GenBank/DDBJ whole genome shotgun (WGS) entry which is preliminary data.</text>
</comment>
<feature type="transmembrane region" description="Helical" evidence="8">
    <location>
        <begin position="985"/>
        <end position="1011"/>
    </location>
</feature>
<dbReference type="SUPFAM" id="SSF82693">
    <property type="entry name" value="Multidrug efflux transporter AcrB pore domain, PN1, PN2, PC1 and PC2 subdomains"/>
    <property type="match status" value="3"/>
</dbReference>
<keyword evidence="6 8" id="KW-1133">Transmembrane helix</keyword>
<feature type="transmembrane region" description="Helical" evidence="8">
    <location>
        <begin position="431"/>
        <end position="451"/>
    </location>
</feature>
<dbReference type="PANTHER" id="PTHR32063:SF34">
    <property type="entry name" value="MULTIDRUG RESISTANCE PROTEIN MDTC"/>
    <property type="match status" value="1"/>
</dbReference>
<feature type="transmembrane region" description="Helical" evidence="8">
    <location>
        <begin position="907"/>
        <end position="933"/>
    </location>
</feature>
<name>A0A6V8ML26_9BACT</name>
<feature type="transmembrane region" description="Helical" evidence="8">
    <location>
        <begin position="463"/>
        <end position="481"/>
    </location>
</feature>
<dbReference type="GO" id="GO:0042910">
    <property type="term" value="F:xenobiotic transmembrane transporter activity"/>
    <property type="evidence" value="ECO:0007669"/>
    <property type="project" value="TreeGrafter"/>
</dbReference>
<dbReference type="Gene3D" id="3.30.70.1320">
    <property type="entry name" value="Multidrug efflux transporter AcrB pore domain like"/>
    <property type="match status" value="1"/>
</dbReference>
<evidence type="ECO:0000313" key="9">
    <source>
        <dbReference type="EMBL" id="GFO60741.1"/>
    </source>
</evidence>
<feature type="transmembrane region" description="Helical" evidence="8">
    <location>
        <begin position="954"/>
        <end position="973"/>
    </location>
</feature>
<proteinExistence type="predicted"/>
<organism evidence="9 10">
    <name type="scientific">Geomonas silvestris</name>
    <dbReference type="NCBI Taxonomy" id="2740184"/>
    <lineage>
        <taxon>Bacteria</taxon>
        <taxon>Pseudomonadati</taxon>
        <taxon>Thermodesulfobacteriota</taxon>
        <taxon>Desulfuromonadia</taxon>
        <taxon>Geobacterales</taxon>
        <taxon>Geobacteraceae</taxon>
        <taxon>Geomonas</taxon>
    </lineage>
</organism>
<dbReference type="GO" id="GO:0005886">
    <property type="term" value="C:plasma membrane"/>
    <property type="evidence" value="ECO:0007669"/>
    <property type="project" value="UniProtKB-SubCell"/>
</dbReference>
<feature type="transmembrane region" description="Helical" evidence="8">
    <location>
        <begin position="857"/>
        <end position="874"/>
    </location>
</feature>
<evidence type="ECO:0000256" key="1">
    <source>
        <dbReference type="ARBA" id="ARBA00004429"/>
    </source>
</evidence>
<dbReference type="InterPro" id="IPR027463">
    <property type="entry name" value="AcrB_DN_DC_subdom"/>
</dbReference>
<dbReference type="SUPFAM" id="SSF82866">
    <property type="entry name" value="Multidrug efflux transporter AcrB transmembrane domain"/>
    <property type="match status" value="2"/>
</dbReference>
<dbReference type="PANTHER" id="PTHR32063">
    <property type="match status" value="1"/>
</dbReference>
<keyword evidence="3" id="KW-1003">Cell membrane</keyword>
<dbReference type="Gene3D" id="1.20.1640.10">
    <property type="entry name" value="Multidrug efflux transporter AcrB transmembrane domain"/>
    <property type="match status" value="2"/>
</dbReference>
<evidence type="ECO:0000313" key="10">
    <source>
        <dbReference type="Proteomes" id="UP000556026"/>
    </source>
</evidence>
<dbReference type="PRINTS" id="PR00702">
    <property type="entry name" value="ACRIFLAVINRP"/>
</dbReference>
<dbReference type="Gene3D" id="3.30.70.1430">
    <property type="entry name" value="Multidrug efflux transporter AcrB pore domain"/>
    <property type="match status" value="2"/>
</dbReference>
<dbReference type="FunFam" id="1.20.1640.10:FF:000001">
    <property type="entry name" value="Efflux pump membrane transporter"/>
    <property type="match status" value="1"/>
</dbReference>
<evidence type="ECO:0000256" key="5">
    <source>
        <dbReference type="ARBA" id="ARBA00022692"/>
    </source>
</evidence>
<dbReference type="Gene3D" id="3.30.70.1440">
    <property type="entry name" value="Multidrug efflux transporter AcrB pore domain"/>
    <property type="match status" value="1"/>
</dbReference>
<dbReference type="Gene3D" id="3.30.2090.10">
    <property type="entry name" value="Multidrug efflux transporter AcrB TolC docking domain, DN and DC subdomains"/>
    <property type="match status" value="2"/>
</dbReference>
<comment type="subcellular location">
    <subcellularLocation>
        <location evidence="1">Cell inner membrane</location>
        <topology evidence="1">Multi-pass membrane protein</topology>
    </subcellularLocation>
</comment>
<reference evidence="10" key="1">
    <citation type="submission" date="2020-06" db="EMBL/GenBank/DDBJ databases">
        <title>Draft genomic sequence of Geomonas sp. Red330.</title>
        <authorList>
            <person name="Itoh H."/>
            <person name="Zhenxing X."/>
            <person name="Ushijima N."/>
            <person name="Masuda Y."/>
            <person name="Shiratori Y."/>
            <person name="Senoo K."/>
        </authorList>
    </citation>
    <scope>NUCLEOTIDE SEQUENCE [LARGE SCALE GENOMIC DNA]</scope>
    <source>
        <strain evidence="10">Red330</strain>
    </source>
</reference>
<dbReference type="FunFam" id="3.30.70.1430:FF:000001">
    <property type="entry name" value="Efflux pump membrane transporter"/>
    <property type="match status" value="1"/>
</dbReference>
<keyword evidence="7 8" id="KW-0472">Membrane</keyword>
<dbReference type="EMBL" id="BLXX01000010">
    <property type="protein sequence ID" value="GFO60741.1"/>
    <property type="molecule type" value="Genomic_DNA"/>
</dbReference>
<feature type="transmembrane region" description="Helical" evidence="8">
    <location>
        <begin position="360"/>
        <end position="381"/>
    </location>
</feature>
<dbReference type="SUPFAM" id="SSF82714">
    <property type="entry name" value="Multidrug efflux transporter AcrB TolC docking domain, DN and DC subdomains"/>
    <property type="match status" value="2"/>
</dbReference>
<dbReference type="InterPro" id="IPR001036">
    <property type="entry name" value="Acrflvin-R"/>
</dbReference>
<evidence type="ECO:0000256" key="2">
    <source>
        <dbReference type="ARBA" id="ARBA00022448"/>
    </source>
</evidence>
<feature type="transmembrane region" description="Helical" evidence="8">
    <location>
        <begin position="336"/>
        <end position="353"/>
    </location>
</feature>
<keyword evidence="2" id="KW-0813">Transport</keyword>
<evidence type="ECO:0000256" key="7">
    <source>
        <dbReference type="ARBA" id="ARBA00023136"/>
    </source>
</evidence>
<gene>
    <name evidence="9" type="primary">mdtC</name>
    <name evidence="9" type="ORF">GMST_30660</name>
</gene>
<dbReference type="Proteomes" id="UP000556026">
    <property type="component" value="Unassembled WGS sequence"/>
</dbReference>
<keyword evidence="10" id="KW-1185">Reference proteome</keyword>
<keyword evidence="5 8" id="KW-0812">Transmembrane</keyword>
<accession>A0A6V8ML26</accession>
<dbReference type="AlphaFoldDB" id="A0A6V8ML26"/>
<dbReference type="RefSeq" id="WP_183355553.1">
    <property type="nucleotide sequence ID" value="NZ_BLXX01000010.1"/>
</dbReference>
<protein>
    <submittedName>
        <fullName evidence="9">Multidrug resistance protein MdtC</fullName>
    </submittedName>
</protein>
<feature type="transmembrane region" description="Helical" evidence="8">
    <location>
        <begin position="529"/>
        <end position="548"/>
    </location>
</feature>
<dbReference type="NCBIfam" id="NF033617">
    <property type="entry name" value="RND_permease_2"/>
    <property type="match status" value="1"/>
</dbReference>
<evidence type="ECO:0000256" key="6">
    <source>
        <dbReference type="ARBA" id="ARBA00022989"/>
    </source>
</evidence>
<feature type="transmembrane region" description="Helical" evidence="8">
    <location>
        <begin position="12"/>
        <end position="32"/>
    </location>
</feature>
<sequence>MNISATFIRRPVATTLLTIGLVLAGIIGFRLLPVSPLPQVDFPTISVSASLPGADPETMSTSVAAPLERQFGRIAGVTEMTSTSNRGATSITLQFELNRDINGAARDVQGAINAARGYLPANLPNNPTYRKVNPSDAPIMIIALTSDTMTKPQLYDAASSILNQKLSQVEGVGQVFVGGSSLPAVRIDLNPLALNRYGVSLENVRGAIAATNVNRPKGNLVKGDQSWEVRSNDQLRKAAEYLPLVVSYRNGAAVRLSDVASVKDSVEDIRTMGIVNSKPAIMVILFRQPGANIIKTVDNVRALLPQLKAALPGGVDLSVVLDRTPPIRGSLKDVEFSLMVSGALVILVVFWFLRNVRATVIPAVAVAVSIIGTFAVMYLLGYSLDNLSLMALTIATGFVVDDAIVVLENITRYREAGLSPLEAALKGSKEIAFTVVSMSISLIAVFIPILLMEGMVGRLFREFAVTLSAAILVSLVVSLTLTPMMSAKLLKPEVPREHGWLFRLSERSFDWLHRRYETTLRWALGHTRIMLGVLIITLVVNVLLFRLVPKGFFPEQDTGRISGSIQAAQDTSFQAMSDKLARVVAVIRQDPDVEFVTGFTGGGGSTTNTARMFIALKPFDKRKATASEVIKRLRPKLAQIPGAPTFLQPVQDLRVGGRISASLYQYTLKGTNSTELNDASQRLLRKLRTVPQLVDLNSDLQDKGREATLVIDRATASRMGITPAAIDNALYDAFGQRQVSVNYTLLNQYHVVMEVDPAFWQSPETLKDIYVPGTGGALVPLATFTHFEPSASALAVNHQGQFPAITLSFNLAPGVALGDGVKAIEAAAREVGMPAGVQGSFAGTAQAFQASLANEPFLILAALITVYIVLGMLYESYMHPLTILSTLPSAGVGAALALLLFRTDLSLIAIIGVILLIGIVKKNGIMMVDFALAAQRQEGKKPDEAIFESCLLRFRPIMMTTMAALFGALPLALGTGVGSELRRPLGISIVGGLIFSQMMTLYTTPVVYLYLDRLRAWLDKKRGRSEQRRLYEESRDRLAPDTEH</sequence>
<evidence type="ECO:0000256" key="8">
    <source>
        <dbReference type="SAM" id="Phobius"/>
    </source>
</evidence>
<keyword evidence="4" id="KW-0997">Cell inner membrane</keyword>